<comment type="caution">
    <text evidence="3">The sequence shown here is derived from an EMBL/GenBank/DDBJ whole genome shotgun (WGS) entry which is preliminary data.</text>
</comment>
<evidence type="ECO:0000256" key="1">
    <source>
        <dbReference type="ARBA" id="ARBA00022801"/>
    </source>
</evidence>
<dbReference type="InterPro" id="IPR051262">
    <property type="entry name" value="SMP-30/CGR1_Lactonase"/>
</dbReference>
<proteinExistence type="predicted"/>
<dbReference type="PANTHER" id="PTHR47572">
    <property type="entry name" value="LIPOPROTEIN-RELATED"/>
    <property type="match status" value="1"/>
</dbReference>
<reference evidence="3" key="1">
    <citation type="submission" date="2023-05" db="EMBL/GenBank/DDBJ databases">
        <title>Whole genome sequence of Commensalibacter sp.</title>
        <authorList>
            <person name="Charoenyingcharoen P."/>
            <person name="Yukphan P."/>
        </authorList>
    </citation>
    <scope>NUCLEOTIDE SEQUENCE</scope>
    <source>
        <strain evidence="3">TBRC 16381</strain>
    </source>
</reference>
<evidence type="ECO:0000313" key="3">
    <source>
        <dbReference type="EMBL" id="MDI2091245.1"/>
    </source>
</evidence>
<dbReference type="Gene3D" id="2.120.10.30">
    <property type="entry name" value="TolB, C-terminal domain"/>
    <property type="match status" value="1"/>
</dbReference>
<evidence type="ECO:0000313" key="4">
    <source>
        <dbReference type="Proteomes" id="UP001431634"/>
    </source>
</evidence>
<dbReference type="Pfam" id="PF08450">
    <property type="entry name" value="SGL"/>
    <property type="match status" value="1"/>
</dbReference>
<keyword evidence="4" id="KW-1185">Reference proteome</keyword>
<dbReference type="PANTHER" id="PTHR47572:SF4">
    <property type="entry name" value="LACTONASE DRP35"/>
    <property type="match status" value="1"/>
</dbReference>
<accession>A0ABT6Q2B3</accession>
<dbReference type="InterPro" id="IPR013658">
    <property type="entry name" value="SGL"/>
</dbReference>
<gene>
    <name evidence="3" type="ORF">QJV27_07660</name>
</gene>
<evidence type="ECO:0000259" key="2">
    <source>
        <dbReference type="Pfam" id="PF08450"/>
    </source>
</evidence>
<dbReference type="RefSeq" id="WP_281448341.1">
    <property type="nucleotide sequence ID" value="NZ_JASBAO010000001.1"/>
</dbReference>
<dbReference type="Proteomes" id="UP001431634">
    <property type="component" value="Unassembled WGS sequence"/>
</dbReference>
<dbReference type="SUPFAM" id="SSF63829">
    <property type="entry name" value="Calcium-dependent phosphotriesterase"/>
    <property type="match status" value="1"/>
</dbReference>
<sequence length="348" mass="38231">MKNKLQCCTYSFIIGFGVLAFSINKTDAKPIIESKPAQIIAADPSFVNLVGEHPQLQLISQDNIWTEGPQAMPDGGVIWSDIKGNKVLHWDEEKGEQVLLKPSQHQNGHALGKDGQLVAASHGKRAIERQSSDGSWHVLVDLYNEQKLNSPNDIIVDKSGDIWFTDPNFGIIQPAEGYGGNSVQGGNHVYRYSPTTNKIFRLDTSLVKAPNGLAFSPDEKKLYITDTDLAYSMIDPALTGVHTNHQIDVYDVNSDKTLTNGRILTKVDPGIPDGIKVDEKGNIWSSSKTGLQIFNAEGKLLGKVIFPQTVSNMSFGINPKTQKPVLFITSHHNVYRMDVGVRGAVMPQ</sequence>
<organism evidence="3 4">
    <name type="scientific">Commensalibacter oyaizuii</name>
    <dbReference type="NCBI Taxonomy" id="3043873"/>
    <lineage>
        <taxon>Bacteria</taxon>
        <taxon>Pseudomonadati</taxon>
        <taxon>Pseudomonadota</taxon>
        <taxon>Alphaproteobacteria</taxon>
        <taxon>Acetobacterales</taxon>
        <taxon>Acetobacteraceae</taxon>
    </lineage>
</organism>
<protein>
    <submittedName>
        <fullName evidence="3">SMP-30/gluconolactonase/LRE family protein</fullName>
    </submittedName>
</protein>
<dbReference type="InterPro" id="IPR011042">
    <property type="entry name" value="6-blade_b-propeller_TolB-like"/>
</dbReference>
<keyword evidence="1" id="KW-0378">Hydrolase</keyword>
<name>A0ABT6Q2B3_9PROT</name>
<feature type="domain" description="SMP-30/Gluconolactonase/LRE-like region" evidence="2">
    <location>
        <begin position="65"/>
        <end position="331"/>
    </location>
</feature>
<dbReference type="EMBL" id="JASBAO010000001">
    <property type="protein sequence ID" value="MDI2091245.1"/>
    <property type="molecule type" value="Genomic_DNA"/>
</dbReference>